<feature type="transmembrane region" description="Helical" evidence="10">
    <location>
        <begin position="158"/>
        <end position="181"/>
    </location>
</feature>
<evidence type="ECO:0000256" key="4">
    <source>
        <dbReference type="ARBA" id="ARBA00022960"/>
    </source>
</evidence>
<accession>A0ABX7SZG8</accession>
<evidence type="ECO:0000256" key="5">
    <source>
        <dbReference type="ARBA" id="ARBA00022984"/>
    </source>
</evidence>
<feature type="transmembrane region" description="Helical" evidence="10">
    <location>
        <begin position="446"/>
        <end position="468"/>
    </location>
</feature>
<dbReference type="InterPro" id="IPR051050">
    <property type="entry name" value="Lipid_II_flippase_MurJ/MviN"/>
</dbReference>
<name>A0ABX7SZG8_9SPHN</name>
<feature type="transmembrane region" description="Helical" evidence="10">
    <location>
        <begin position="88"/>
        <end position="114"/>
    </location>
</feature>
<feature type="transmembrane region" description="Helical" evidence="10">
    <location>
        <begin position="279"/>
        <end position="297"/>
    </location>
</feature>
<evidence type="ECO:0000256" key="8">
    <source>
        <dbReference type="ARBA" id="ARBA00060041"/>
    </source>
</evidence>
<dbReference type="PIRSF" id="PIRSF002869">
    <property type="entry name" value="MviN"/>
    <property type="match status" value="1"/>
</dbReference>
<proteinExistence type="inferred from homology"/>
<keyword evidence="7 10" id="KW-0472">Membrane</keyword>
<organism evidence="12 13">
    <name type="scientific">Parasphingorhabdus cellanae</name>
    <dbReference type="NCBI Taxonomy" id="2806553"/>
    <lineage>
        <taxon>Bacteria</taxon>
        <taxon>Pseudomonadati</taxon>
        <taxon>Pseudomonadota</taxon>
        <taxon>Alphaproteobacteria</taxon>
        <taxon>Sphingomonadales</taxon>
        <taxon>Sphingomonadaceae</taxon>
        <taxon>Parasphingorhabdus</taxon>
    </lineage>
</organism>
<keyword evidence="6 10" id="KW-1133">Transmembrane helix</keyword>
<evidence type="ECO:0000313" key="12">
    <source>
        <dbReference type="EMBL" id="QTD54655.1"/>
    </source>
</evidence>
<evidence type="ECO:0000256" key="6">
    <source>
        <dbReference type="ARBA" id="ARBA00022989"/>
    </source>
</evidence>
<keyword evidence="4 10" id="KW-0133">Cell shape</keyword>
<keyword evidence="2 10" id="KW-1003">Cell membrane</keyword>
<evidence type="ECO:0000256" key="1">
    <source>
        <dbReference type="ARBA" id="ARBA00004651"/>
    </source>
</evidence>
<dbReference type="PANTHER" id="PTHR47019:SF1">
    <property type="entry name" value="LIPID II FLIPPASE MURJ"/>
    <property type="match status" value="1"/>
</dbReference>
<feature type="transmembrane region" description="Helical" evidence="10">
    <location>
        <begin position="193"/>
        <end position="213"/>
    </location>
</feature>
<dbReference type="RefSeq" id="WP_207986489.1">
    <property type="nucleotide sequence ID" value="NZ_CP071794.1"/>
</dbReference>
<reference evidence="12 13" key="1">
    <citation type="submission" date="2021-03" db="EMBL/GenBank/DDBJ databases">
        <title>Complete genome of Parasphingorhabdus_sp.JHSY0214.</title>
        <authorList>
            <person name="Yoo J.H."/>
            <person name="Bae J.W."/>
        </authorList>
    </citation>
    <scope>NUCLEOTIDE SEQUENCE [LARGE SCALE GENOMIC DNA]</scope>
    <source>
        <strain evidence="12 13">JHSY0214</strain>
    </source>
</reference>
<feature type="transmembrane region" description="Helical" evidence="10">
    <location>
        <begin position="488"/>
        <end position="507"/>
    </location>
</feature>
<evidence type="ECO:0000256" key="7">
    <source>
        <dbReference type="ARBA" id="ARBA00023136"/>
    </source>
</evidence>
<feature type="transmembrane region" description="Helical" evidence="10">
    <location>
        <begin position="355"/>
        <end position="376"/>
    </location>
</feature>
<dbReference type="EMBL" id="CP071794">
    <property type="protein sequence ID" value="QTD54655.1"/>
    <property type="molecule type" value="Genomic_DNA"/>
</dbReference>
<evidence type="ECO:0000313" key="13">
    <source>
        <dbReference type="Proteomes" id="UP000663923"/>
    </source>
</evidence>
<gene>
    <name evidence="10 12" type="primary">murJ</name>
    <name evidence="12" type="ORF">J4G78_10300</name>
</gene>
<dbReference type="CDD" id="cd13123">
    <property type="entry name" value="MATE_MurJ_like"/>
    <property type="match status" value="1"/>
</dbReference>
<keyword evidence="13" id="KW-1185">Reference proteome</keyword>
<evidence type="ECO:0000256" key="2">
    <source>
        <dbReference type="ARBA" id="ARBA00022475"/>
    </source>
</evidence>
<feature type="transmembrane region" description="Helical" evidence="10">
    <location>
        <begin position="412"/>
        <end position="434"/>
    </location>
</feature>
<feature type="transmembrane region" description="Helical" evidence="10">
    <location>
        <begin position="134"/>
        <end position="151"/>
    </location>
</feature>
<evidence type="ECO:0000256" key="10">
    <source>
        <dbReference type="HAMAP-Rule" id="MF_02078"/>
    </source>
</evidence>
<dbReference type="Proteomes" id="UP000663923">
    <property type="component" value="Chromosome"/>
</dbReference>
<keyword evidence="5 10" id="KW-0573">Peptidoglycan synthesis</keyword>
<dbReference type="InterPro" id="IPR004268">
    <property type="entry name" value="MurJ"/>
</dbReference>
<protein>
    <recommendedName>
        <fullName evidence="10">Probable lipid II flippase MurJ</fullName>
    </recommendedName>
</protein>
<comment type="pathway">
    <text evidence="10">Cell wall biogenesis; peptidoglycan biosynthesis.</text>
</comment>
<evidence type="ECO:0000256" key="11">
    <source>
        <dbReference type="PIRNR" id="PIRNR002869"/>
    </source>
</evidence>
<evidence type="ECO:0000256" key="3">
    <source>
        <dbReference type="ARBA" id="ARBA00022692"/>
    </source>
</evidence>
<comment type="similarity">
    <text evidence="9 10 11">Belongs to the MurJ/MviN family.</text>
</comment>
<feature type="transmembrane region" description="Helical" evidence="10">
    <location>
        <begin position="388"/>
        <end position="406"/>
    </location>
</feature>
<comment type="function">
    <text evidence="8 10 11">Involved in peptidoglycan biosynthesis. Transports lipid-linked peptidoglycan precursors from the inner to the outer leaflet of the cytoplasmic membrane.</text>
</comment>
<keyword evidence="10" id="KW-0997">Cell inner membrane</keyword>
<keyword evidence="10 11" id="KW-0813">Transport</keyword>
<dbReference type="Pfam" id="PF03023">
    <property type="entry name" value="MurJ"/>
    <property type="match status" value="1"/>
</dbReference>
<dbReference type="PRINTS" id="PR01806">
    <property type="entry name" value="VIRFACTRMVIN"/>
</dbReference>
<keyword evidence="10 11" id="KW-0961">Cell wall biogenesis/degradation</keyword>
<sequence>MNLLKSTGIIAGLTMVSRIFGFVRDIMLARVLGAGAAADAWQLAFQLPNIFRRLFAEGAFSAAFVPLFNRKMEEDEQRSAAQNFAIDVLSVFVPILLIFSAVMMLAMPAIIWFIDDFGEGGRTSDFSISLARITFPYLGLISITTLFAAILNSVSRFAAAAAAPIMLNICKITALLIALWIDGGANPRQTAYFLAFAVSISGLLQMLWLYCWARKAGFSFAIRRPKFTPDVKELGVLILPAVFGAGIYQISRFIDLFFLGRLPEGSFVYLAMGDRLNQLPLGIIGIALGTAILPALSRFIAKDDPGGAQRLQSNAIELAMLLTIPAAIALFFAAGPLVTSFYVGGNFKASDGATTASVVAALVIGLPAYVLVKVLIPGFFARKDTRTPVYTAGISLLINITLNLILIPIYGIYGLALAGALAAWCNCTMLYTMLHRRGHYRIELSLLLRILRITLSALGMAMVLIYAVPLGEGLYDGNIWQRIGSITALVSAGGLVYAVLAWVTGAVDRDKITMLTKKKAAEQAGQEGQ</sequence>
<dbReference type="NCBIfam" id="TIGR01695">
    <property type="entry name" value="murJ_mviN"/>
    <property type="match status" value="1"/>
</dbReference>
<dbReference type="HAMAP" id="MF_02078">
    <property type="entry name" value="MurJ_MviN"/>
    <property type="match status" value="1"/>
</dbReference>
<keyword evidence="3 10" id="KW-0812">Transmembrane</keyword>
<evidence type="ECO:0000256" key="9">
    <source>
        <dbReference type="ARBA" id="ARBA00061532"/>
    </source>
</evidence>
<comment type="subcellular location">
    <subcellularLocation>
        <location evidence="10">Cell inner membrane</location>
        <topology evidence="10">Multi-pass membrane protein</topology>
    </subcellularLocation>
    <subcellularLocation>
        <location evidence="1">Cell membrane</location>
        <topology evidence="1">Multi-pass membrane protein</topology>
    </subcellularLocation>
</comment>
<feature type="transmembrane region" description="Helical" evidence="10">
    <location>
        <begin position="234"/>
        <end position="259"/>
    </location>
</feature>
<feature type="transmembrane region" description="Helical" evidence="10">
    <location>
        <begin position="318"/>
        <end position="343"/>
    </location>
</feature>
<dbReference type="PANTHER" id="PTHR47019">
    <property type="entry name" value="LIPID II FLIPPASE MURJ"/>
    <property type="match status" value="1"/>
</dbReference>